<comment type="caution">
    <text evidence="9">The sequence shown here is derived from an EMBL/GenBank/DDBJ whole genome shotgun (WGS) entry which is preliminary data.</text>
</comment>
<dbReference type="Pfam" id="PF04916">
    <property type="entry name" value="Phospholip_B"/>
    <property type="match status" value="1"/>
</dbReference>
<keyword evidence="5" id="KW-0443">Lipid metabolism</keyword>
<dbReference type="SUPFAM" id="SSF50370">
    <property type="entry name" value="Ricin B-like lectins"/>
    <property type="match status" value="1"/>
</dbReference>
<dbReference type="GO" id="GO:0019786">
    <property type="term" value="F:protein-phosphatidylethanolamide deconjugating activity"/>
    <property type="evidence" value="ECO:0007669"/>
    <property type="project" value="InterPro"/>
</dbReference>
<dbReference type="EMBL" id="CAJNNW010029844">
    <property type="protein sequence ID" value="CAE8701687.1"/>
    <property type="molecule type" value="Genomic_DNA"/>
</dbReference>
<name>A0A813KAQ0_POLGL</name>
<dbReference type="Gene3D" id="3.60.60.30">
    <property type="match status" value="2"/>
</dbReference>
<dbReference type="InterPro" id="IPR007000">
    <property type="entry name" value="PLipase_B-like"/>
</dbReference>
<evidence type="ECO:0000256" key="7">
    <source>
        <dbReference type="SAM" id="SignalP"/>
    </source>
</evidence>
<feature type="domain" description="Apple" evidence="8">
    <location>
        <begin position="2063"/>
        <end position="2130"/>
    </location>
</feature>
<dbReference type="PANTHER" id="PTHR12370">
    <property type="entry name" value="PHOSPHOLIPASE B-RELATED"/>
    <property type="match status" value="1"/>
</dbReference>
<feature type="domain" description="Apple" evidence="8">
    <location>
        <begin position="1544"/>
        <end position="1614"/>
    </location>
</feature>
<dbReference type="Gene3D" id="3.20.20.80">
    <property type="entry name" value="Glycosidases"/>
    <property type="match status" value="1"/>
</dbReference>
<keyword evidence="4" id="KW-0442">Lipid degradation</keyword>
<dbReference type="SUPFAM" id="SSF54001">
    <property type="entry name" value="Cysteine proteinases"/>
    <property type="match status" value="1"/>
</dbReference>
<dbReference type="GO" id="GO:0004620">
    <property type="term" value="F:phospholipase activity"/>
    <property type="evidence" value="ECO:0007669"/>
    <property type="project" value="InterPro"/>
</dbReference>
<feature type="signal peptide" evidence="7">
    <location>
        <begin position="1"/>
        <end position="19"/>
    </location>
</feature>
<proteinExistence type="inferred from homology"/>
<dbReference type="GO" id="GO:0009395">
    <property type="term" value="P:phospholipid catabolic process"/>
    <property type="evidence" value="ECO:0007669"/>
    <property type="project" value="TreeGrafter"/>
</dbReference>
<evidence type="ECO:0000256" key="2">
    <source>
        <dbReference type="ARBA" id="ARBA00022729"/>
    </source>
</evidence>
<evidence type="ECO:0000313" key="9">
    <source>
        <dbReference type="EMBL" id="CAE8701687.1"/>
    </source>
</evidence>
<dbReference type="Proteomes" id="UP000626109">
    <property type="component" value="Unassembled WGS sequence"/>
</dbReference>
<keyword evidence="2 7" id="KW-0732">Signal</keyword>
<evidence type="ECO:0000256" key="4">
    <source>
        <dbReference type="ARBA" id="ARBA00022963"/>
    </source>
</evidence>
<dbReference type="InterPro" id="IPR035992">
    <property type="entry name" value="Ricin_B-like_lectins"/>
</dbReference>
<evidence type="ECO:0000256" key="1">
    <source>
        <dbReference type="ARBA" id="ARBA00007835"/>
    </source>
</evidence>
<accession>A0A813KAQ0</accession>
<feature type="non-terminal residue" evidence="9">
    <location>
        <position position="5350"/>
    </location>
</feature>
<dbReference type="GO" id="GO:0008234">
    <property type="term" value="F:cysteine-type peptidase activity"/>
    <property type="evidence" value="ECO:0007669"/>
    <property type="project" value="InterPro"/>
</dbReference>
<feature type="domain" description="Apple" evidence="8">
    <location>
        <begin position="3884"/>
        <end position="3951"/>
    </location>
</feature>
<dbReference type="PROSITE" id="PS50948">
    <property type="entry name" value="PAN"/>
    <property type="match status" value="7"/>
</dbReference>
<dbReference type="SMART" id="SM00473">
    <property type="entry name" value="PAN_AP"/>
    <property type="match status" value="34"/>
</dbReference>
<keyword evidence="6" id="KW-0325">Glycoprotein</keyword>
<feature type="domain" description="Apple" evidence="8">
    <location>
        <begin position="2840"/>
        <end position="2907"/>
    </location>
</feature>
<dbReference type="SMART" id="SM00458">
    <property type="entry name" value="RICIN"/>
    <property type="match status" value="1"/>
</dbReference>
<keyword evidence="3" id="KW-0378">Hydrolase</keyword>
<dbReference type="Pfam" id="PF14295">
    <property type="entry name" value="PAN_4"/>
    <property type="match status" value="17"/>
</dbReference>
<feature type="domain" description="Apple" evidence="8">
    <location>
        <begin position="1024"/>
        <end position="1091"/>
    </location>
</feature>
<evidence type="ECO:0000313" key="10">
    <source>
        <dbReference type="Proteomes" id="UP000626109"/>
    </source>
</evidence>
<dbReference type="Pfam" id="PF00652">
    <property type="entry name" value="Ricin_B_lectin"/>
    <property type="match status" value="1"/>
</dbReference>
<dbReference type="InterPro" id="IPR000772">
    <property type="entry name" value="Ricin_B_lectin"/>
</dbReference>
<evidence type="ECO:0000256" key="6">
    <source>
        <dbReference type="ARBA" id="ARBA00023180"/>
    </source>
</evidence>
<dbReference type="PROSITE" id="PS50231">
    <property type="entry name" value="RICIN_B_LECTIN"/>
    <property type="match status" value="1"/>
</dbReference>
<organism evidence="9 10">
    <name type="scientific">Polarella glacialis</name>
    <name type="common">Dinoflagellate</name>
    <dbReference type="NCBI Taxonomy" id="89957"/>
    <lineage>
        <taxon>Eukaryota</taxon>
        <taxon>Sar</taxon>
        <taxon>Alveolata</taxon>
        <taxon>Dinophyceae</taxon>
        <taxon>Suessiales</taxon>
        <taxon>Suessiaceae</taxon>
        <taxon>Polarella</taxon>
    </lineage>
</organism>
<dbReference type="GO" id="GO:0005576">
    <property type="term" value="C:extracellular region"/>
    <property type="evidence" value="ECO:0007669"/>
    <property type="project" value="TreeGrafter"/>
</dbReference>
<evidence type="ECO:0000259" key="8">
    <source>
        <dbReference type="PROSITE" id="PS50948"/>
    </source>
</evidence>
<feature type="domain" description="Apple" evidence="8">
    <location>
        <begin position="1801"/>
        <end position="1868"/>
    </location>
</feature>
<dbReference type="InterPro" id="IPR003609">
    <property type="entry name" value="Pan_app"/>
</dbReference>
<dbReference type="InterPro" id="IPR038765">
    <property type="entry name" value="Papain-like_cys_pep_sf"/>
</dbReference>
<reference evidence="9" key="1">
    <citation type="submission" date="2021-02" db="EMBL/GenBank/DDBJ databases">
        <authorList>
            <person name="Dougan E. K."/>
            <person name="Rhodes N."/>
            <person name="Thang M."/>
            <person name="Chan C."/>
        </authorList>
    </citation>
    <scope>NUCLEOTIDE SEQUENCE</scope>
</reference>
<dbReference type="Gene3D" id="2.80.10.50">
    <property type="match status" value="2"/>
</dbReference>
<dbReference type="InterPro" id="IPR046792">
    <property type="entry name" value="Peptidase_C54_cat"/>
</dbReference>
<protein>
    <recommendedName>
        <fullName evidence="8">Apple domain-containing protein</fullName>
    </recommendedName>
</protein>
<comment type="similarity">
    <text evidence="1">Belongs to the phospholipase B-like family.</text>
</comment>
<dbReference type="Pfam" id="PF03416">
    <property type="entry name" value="Peptidase_C54"/>
    <property type="match status" value="1"/>
</dbReference>
<feature type="domain" description="Apple" evidence="8">
    <location>
        <begin position="2583"/>
        <end position="2653"/>
    </location>
</feature>
<evidence type="ECO:0000256" key="5">
    <source>
        <dbReference type="ARBA" id="ARBA00023098"/>
    </source>
</evidence>
<dbReference type="PANTHER" id="PTHR12370:SF1">
    <property type="entry name" value="PHOSPHOLIPASE B-LIKE 1"/>
    <property type="match status" value="1"/>
</dbReference>
<evidence type="ECO:0000256" key="3">
    <source>
        <dbReference type="ARBA" id="ARBA00022801"/>
    </source>
</evidence>
<sequence>MSSCRGVCLFLALLSAPNGRLCWAGGARAAVQRRLRALSDEPFVGVDGGEGQSCRGVSPGDNSPSYYLLKSIDEVPSLLACKAACVSVAGCQGLEFSKLGCKVWTRAEGIEATSPATDSVCLRYVTSENRYLVAESVDSADAFKPADGGSGRACRGANTGDNLASYYTTFPRSQAPSMEACKRICVGITGCKGIELSQWGCEIWLRPGGIGATVEASGYTCLVYDPFVPVDGGVGRACRGASASDNSEGYYQVHEGTASLQACQDLCRSELRCKGLEYNTSGRCEVWTREGGIASSVAVNSNSVWCLRFAPFLLADGGLDRACRARNANGYGTSFFKVHSLQEAPSLEDCKALCVGSLTGCKRLSYGSSGCEVWTRIDSIGASVPEVGSVCLRHGQADLSTSPDAFPAVDGGDGRACRGKTADDNDPSNFVKFLKSEVGTLEKCKSVCMRTQSCKGVEFSDYGCELWTLAGGIRASVPAPGFTCLHYLPFVGVDGGSNRSCRGASAADTAPAYYTWYGSSAVPSAESCQDLCISEPSCRGIEFSSSGCKVWTRVGGIETSVYAADYVCSRYEPFSAVDGATDKSCRGAHAADLWPSYYTSYDAGQGGTNSLQSCKALCVGAVGCKGIDYGVRGCRVWTKREGIGAVTSHRGSLCLRLGAWDPAATADAFVPVDTGTGRACVGSGSYLAHGPAKVPSLESCKSLCVVSLQCRAIEFGGGGCKVWTSSGEVTGSVSEVGSTCLRYGAFRDVDGGVGRACPGADAVDTSPANYVQVQALSLQACQDACAGRGASGCKGISFNSLGACRVWIHPGGIEASVPEAGSTCQRFEPFMAADAGVDRACRGKDASDISTSYYQLYGTGLVASNLESCRSKCVGTEGCKGLELSPSGCKVWLPGHDIGVTSPVKDSWCLRFGPPSLATLAEFADVFKPLDGGVGRSCRGGNTSDRLTSYFETRSLADAPTLEACKALCIAMPVCKGVGFNPYRCELWTRPAGIQATVAPTESGHACFGYQPFELVDGFDGRACRGADVNDNDGSHYSVQSRTAAPTVEDCKALCTRTFGCKGVEFNPWNCELWSLTGGIRASVPAYSSTCLVYHPFLKVDGGLDRSCRGADANDDWPSYYQIHDHAAAPSLDACKALCIGASGCTGIDYSFQQCKLWTRGIGLAVAKPGALCLRFGDWDPLAMPDAFSAVDGGEGRACRGANPGDLSTGYYTSYGPEKATSAEICKLLCLNKPDCRGIEWSPGGCKVWTRPGGIMSSAESLGATCLRYEPFQPIDGGQNRACLGADPSDNSSSHFVSHANVSSVTDCQALCREVVGCKGISYSGAGCQVWMRDAGIGASIAQLGSVCLRFEPFVGVHGGESQSCRGVSSDDNSPSYYLLKSIGEVPSLHACKAACVNVAGCQGLEFSKLGCKVWTRADGIEATSPATDSVCLRYVTSETLVFDSADAFKPADGGIGRACRGADVGDNLASYHTAFPVSQAPTMEACKNICMGITGCKGIELSQYGCEIWIRPGGINATVAAPGYSCLRYEPFTLVNGFKDQACRGANVSDNLGSYFIFLEASSLDSCRAHCIGTLNCKGVEYTNGRCEVWTQSVGAIESAAGFQCERYLPFTSVGSGRDSACRGGDPSDKWQSYYLLYQAGQPQTDSLDSCKLACAGTAGCKGIEYTSGSCEVWTRREGIGSSQTVKGSVCLRFGQYDLAATADSFEAADGGVGRSCRGDSDAPNASDFVAFGPAKAGSLEQCKSLCLLSPDCRGVEFSAAGCQVWTRAAGIGATVASSGALCLHFEAFSPVDGGVSRACRGSDVNDSAANYFVHHASASLAACKALCVEAAAACKAISFSSSTQSCQVWTRTQGVGASTGQSGSTCLRYEPFIGAEGGKDRSCRGAIFSDDSTSYYVMYDETQVTSLQACKTLCVNTAGCKGVDFSPAGCQVWTGPSGGIRATQLTVGSICLRYGQPDPAEDAEAFKPADGGIGRACRGANSSDNLPSYYSLFPTAEVATLDACKNLCASTPSCKGVEFSVWGCEIWTRAGGVAASVSVPGYTCLRYEPFELVDGFDGRACRGADVNDNDGSHYSVQSRTAAPTVEDCKALCTRTFGCKGVEFNPWSCELWTLAGGIRASVPAYSSTCLVYQPFLKVDGGLDRSCRGADANDDWPSYYRIHDHAAAPSLDACKALCIGASGCTGIDYSFQQCKLWTRGIGLAVAKPGALCLRFGDWDPLAMPDAFSAVDGGEGRACRGANPGDLSTGYYTSYGPEKATSAEICKLLCLNKPDCRGIEWSPGGCKVWTRPGGIMSSAESLGATCLRYEPFQPIDGGQNRACLGADPSDNSSSHFVSHANVSSVTDCQALCREVVGCKGISYSGAGCQVWMRDAGIGASIAQLGSVCLRFEPFVGVHGGESQSCRGVSPDDNSPSYYLLKSTGEVPSLHACKAACVNVAGCQGLEFSKLGCKVWTRAEGIEATSPATDSVCLRYVTSETLVFDSADAFKPADGGIGRACRGADVGDNLASYHTAFPVSQAPTMEACKNICMGITGCKGIELSQYGCEIWIRPGGINATVAAPGYSCLRYEPFTLVNGFKDQACRGANVSDNLGSYFIFLEASSLDSCRAHCIGTLNCKGVEYTNGRCEVWTQSVGAIESAAGFQCERYLPFTSVGSGRDSACRGGDPSDKWQSYYLLYQAGQPQTDSLDSCKLACAGTAGCKGIEYSSGSCEVWMRREGIGSSQTVKGSVCLRFGQYDLAATADSFEAADGGVGRSCRGDSDAPNASDFVAFGPAKAGSLEQCKSLCLLSPDCRGVEFSAAGCQVWTRAAGIGATVASSGALCLHFEAFSPVDGGVSRACRGSDVNDSAANYFVHHASASLAACKALCVEAAAACKAISFSSSTQSCQVWTRTQGVGASTGQSGSTCLRYEPFIGAEGGKDRSCRGANFSDDSTSYYVMYDETQVTSLQACKTLCVNTAGCKGVDFSPAGCQVWTGPSGGIRATQPTVGSICLRYGQPDPAEDAEAFKPADGGIGRACRGANSSDNLPSYYSLFPTAEVATLDACKNLCASTPSCKGVEFSVWGCEIWTRAGGVAVSVSVPGYTCLRYEPFELVDGFDGRACRGADANDTSMINFQVYGTDKAPSLDACQILCIGMYGCKGIEYTQGRCELWSPPGGIRAVVPATGFQCARYLPFLAVDGGAGRSCRGADPDDNWASYYESYGSDSDQADSLDACKAACLASDGCKGIDFRLNNNCKVWMRPAGIGSSAASSGSICLRFGPYSLAATADSFVAADGGTDRSCRGVSPDDTSEDHYTLHGPEKARTLEACKTLCVAIPDCQAIEFSSAGCQVWTREGGIGGTAAQANTTCFSYEPFQPVDGGSDRGCRGADASDAADSYYTLLDTSQVPTLESCKIRCAGTAQCKGVSFSSSGCQVWIRPGGIFASVPTSGSSCLRYEPFVAADGGKDRSCRGVNSADTGTSYFKRYSTSQARSLEACRALCVGTRGCVGVDYNSTSCLVWTRAEGVGATAVISGSMCLRYGPPDPLQTADVFEPADGGRDRACRGASKTDNSASNWLDFTLSDAPTVEACKLRCVWTPGCTGVEFKPYGCEVWIRRDGIGATVQASGYQCWRYKPFRSADGFNGRACRGANPDDFDPSYYAWFSPTTAPHLADCQILCAKEPDCKGIDFSIHGCKVWTRSAGIQATQPLNGYSCLLYEPFTNVDGGINRACRGLDALNYPGYYTVHSATSVQICKALCIGTAGCQGVEYSYGRCEVWTRLRGIGGSVNSTGSLCLRYKSWDPSDVIDSFLPADGGAGRACRGANKTDRNESYYSYYWLDVSPTFDACKAICTITPGCKGIQFSRFGCQVWTRNAGIEATASAEGYQCFRYDAFAPIDGGVGVACRGANAGDISTNYYTSHSPSEATSLEACQELCVANPGCKGISYSAEGCEIWTRSLGIQATSPKANASCFRHEPFTAADGGKDRACRGARFWDNSAEHYRLVNLSVTPSLAKCKVLCIGSPGCRGIEFSQEGCKIWTRPGGIDATATSRGSTCLRYGAMQAGAIEVGQLLGPIHLASDPSLCLDITGGSTANGTPVRLSACVNSPSQQFLMMNDSTAQIRWASHPEKCFDVAGGQNANGTSIQIWDCRTPAHRNMQFLLPDSGTGQLRWATHLDKCLEQGSDGNMRLWSCKQALSSRLVLPAGQVLTVRQTKYVAHYLPWFLGSNVDEYCASKGDACPYKNDHWCSAYGNSFYSSFLGTYDITNQGVIDAQLDIMKSAGLHGLWIDYQLSSWDSGVDRLIEGLEARGMGFAIMVDSATRPNILAETAAKLVAWTQQPHYYRHQGLPIVPVWQTNETIFTPLPVNAIYISRFDLWVDPPEWASDTYSWVQHDRLERYYELDHSVVSSGSAFRGFRDCYINKTLIAPNVSMLESTLRWASEHRPEFVQLTTWNAHTSPRLASSALSHKRTCHTHMTYISPPAGTQELLSRLAFSVGHLFDTLPKLRQTSSRTIDWESRSRGHFVEYRGLEGWERPIVLLRGAGGGKTKMWILDIRGGGWCYDMANCFFRSKGVSGFSKGTLPRYVNFAGSDIYFLVIGFKLRALQPVACKLSGLYAGGLVPASHGRGAIKVFKLAFNVFEFQDEVGCEQTYLVLEFRLPNPDTEFTNTELAPHILMFHEQLAGQEHLNQHSCLRRFRDAARGQGAVSTVQTGATSEGSAARGTFEDNLLNTGWGILNVQTNSAFSDLDQAFAAGIVEGFLTAGHIHLAQHNLYPTLFGPGVTGADQVGSDVTEFMDRQEAWTRVMVSMEADSDPFWAQVGYLMAQFDGLIEGYAAAARQGVVPSLEHFAFQMLNGVGDLLDIVPAVRKSSRVDWLAMSPEAAEQMHSTRGHCSGLITVPGDLSALYMGHSSWWSYSNSNRIFKHYLLNFSDPFTAARRISFSSYPGFLESLDDFYLLVVWEPLRPDLLWVIEEMPGLLMGCDCTGTLASGYWPSYNVPCGPQIFNKSGYAAMAASHGNYFSYELAPRAKLFRRDHSSVVDMASLKSLMRYNDYLRDPYFVDSTGSPNPNYAICARGDLGNSSRSASGCYGTKVTGLSDAAREDFRSRLLLTYRSGFSPPLQLVGGRVISSDTGWGCMLRVTQMMLAQSFISLVLGRSWRFEESVDWAEGSPYLRIAALFLDVPQAPFSLHRMVAAGQKLLGKEPSAWFGPTSAAQAVGHIFQELAAEAVSAEPEFVKRLACVVLEDGAIYKDEVLERFDSGCDSVLLLICRRLGLDHFNLGEYREGVESCFKLKEFQGLASGNSSSSAHFFVATHGDCLLYLDPHTTQPALQSVEDIRKAPGLRAERALPLRWPRLNPSACMAFLVRSKE</sequence>
<feature type="chain" id="PRO_5032771254" description="Apple domain-containing protein" evidence="7">
    <location>
        <begin position="20"/>
        <end position="5350"/>
    </location>
</feature>
<gene>
    <name evidence="9" type="ORF">PGLA2088_LOCUS32111</name>
</gene>